<gene>
    <name evidence="2" type="ORF">DMENIID0002_14290</name>
</gene>
<dbReference type="EMBL" id="AP029170">
    <property type="protein sequence ID" value="BFD46783.1"/>
    <property type="molecule type" value="Genomic_DNA"/>
</dbReference>
<keyword evidence="1" id="KW-0175">Coiled coil</keyword>
<evidence type="ECO:0000313" key="2">
    <source>
        <dbReference type="EMBL" id="BFD46783.1"/>
    </source>
</evidence>
<protein>
    <submittedName>
        <fullName evidence="2">Uncharacterized protein</fullName>
    </submittedName>
</protein>
<accession>A0AAT9GAA2</accession>
<name>A0AAT9GAA2_9RICK</name>
<sequence length="174" mass="20324">MKAARIKIEKNQDQYQNIVSQNVVNLSKKKNKPQEVVINDTIKQTSTIPEVIPQTVSQTMPQTAQQARKHYAISSNNVDSQNIIEANDAIAEKVKELNQLEEIHQQLLCKEDSLKLEVMNYMQFHVYLKKGEHILVSWKQATRKTFDLPKFKGDYPEIYSEYVKEISPRLFRLY</sequence>
<evidence type="ECO:0000256" key="1">
    <source>
        <dbReference type="SAM" id="Coils"/>
    </source>
</evidence>
<proteinExistence type="predicted"/>
<feature type="coiled-coil region" evidence="1">
    <location>
        <begin position="83"/>
        <end position="117"/>
    </location>
</feature>
<organism evidence="2">
    <name type="scientific">Candidatus Tisiphia endosymbiont of Sergentomyia squamirostris</name>
    <dbReference type="NCBI Taxonomy" id="3113639"/>
    <lineage>
        <taxon>Bacteria</taxon>
        <taxon>Pseudomonadati</taxon>
        <taxon>Pseudomonadota</taxon>
        <taxon>Alphaproteobacteria</taxon>
        <taxon>Rickettsiales</taxon>
        <taxon>Rickettsiaceae</taxon>
        <taxon>Rickettsieae</taxon>
        <taxon>Candidatus Tisiphia</taxon>
    </lineage>
</organism>
<reference evidence="2" key="1">
    <citation type="submission" date="2024-01" db="EMBL/GenBank/DDBJ databases">
        <title>Sequencing the genomes of a sandfly, Sergentomyia squamirostris, and its two endosymbionts.</title>
        <authorList>
            <person name="Itokawa K."/>
            <person name="Sanjoba C."/>
        </authorList>
    </citation>
    <scope>NUCLEOTIDE SEQUENCE</scope>
    <source>
        <strain evidence="2">RiSSQ</strain>
    </source>
</reference>
<dbReference type="AlphaFoldDB" id="A0AAT9GAA2"/>